<dbReference type="OrthoDB" id="1118146at2"/>
<reference evidence="7 8" key="1">
    <citation type="submission" date="2013-03" db="EMBL/GenBank/DDBJ databases">
        <title>Reference genome for the Human Microbiome Project.</title>
        <authorList>
            <person name="Aqrawi P."/>
            <person name="Ayvaz T."/>
            <person name="Bess C."/>
            <person name="Blankenburg K."/>
            <person name="Coyle M."/>
            <person name="Deng J."/>
            <person name="Forbes L."/>
            <person name="Fowler G."/>
            <person name="Francisco L."/>
            <person name="Fu Q."/>
            <person name="Gibbs R."/>
            <person name="Gross S."/>
            <person name="Gubbala S."/>
            <person name="Hale W."/>
            <person name="Hemphill L."/>
            <person name="Highlander S."/>
            <person name="Hirani K."/>
            <person name="Jackson L."/>
            <person name="Jakkamsetti A."/>
            <person name="Javaid M."/>
            <person name="Jayaseelan J.C."/>
            <person name="Jiang H."/>
            <person name="Joshi V."/>
            <person name="Korchina V."/>
            <person name="Kovar C."/>
            <person name="Lara F."/>
            <person name="Lee S."/>
            <person name="Liu Y."/>
            <person name="Mata R."/>
            <person name="Mathew T."/>
            <person name="Munidasa M."/>
            <person name="Muzny D."/>
            <person name="Nazareth L."/>
            <person name="Ngo R."/>
            <person name="Nguyen L."/>
            <person name="Nguyen N."/>
            <person name="Okwuonu G."/>
            <person name="Ongeri F."/>
            <person name="Palculict T."/>
            <person name="Patil S."/>
            <person name="Petrosino J."/>
            <person name="Pham C."/>
            <person name="Pham P."/>
            <person name="Pu L.-L."/>
            <person name="Qin X."/>
            <person name="Qu J."/>
            <person name="Reid J."/>
            <person name="Ross M."/>
            <person name="Ruth R."/>
            <person name="Saada N."/>
            <person name="San Lucas F."/>
            <person name="Santibanez J."/>
            <person name="Shang Y."/>
            <person name="Simmons D."/>
            <person name="Song X.-Z."/>
            <person name="Tang L.-Y."/>
            <person name="Thornton R."/>
            <person name="Warren J."/>
            <person name="Weissenberger G."/>
            <person name="Wilczek-Boney K."/>
            <person name="Worley K."/>
            <person name="Youmans B."/>
            <person name="Zhang J."/>
            <person name="Zhang L."/>
            <person name="Zhao Z."/>
            <person name="Zhou C."/>
            <person name="Zhu D."/>
            <person name="Zhu Y."/>
        </authorList>
    </citation>
    <scope>NUCLEOTIDE SEQUENCE [LARGE SCALE GENOMIC DNA]</scope>
    <source>
        <strain evidence="7 8">F0333</strain>
    </source>
</reference>
<dbReference type="EMBL" id="AQHZ01000001">
    <property type="protein sequence ID" value="ENO19084.1"/>
    <property type="molecule type" value="Genomic_DNA"/>
</dbReference>
<evidence type="ECO:0000256" key="5">
    <source>
        <dbReference type="SAM" id="Phobius"/>
    </source>
</evidence>
<accession>N6WFS5</accession>
<keyword evidence="8" id="KW-1185">Reference proteome</keyword>
<evidence type="ECO:0000256" key="1">
    <source>
        <dbReference type="ARBA" id="ARBA00004141"/>
    </source>
</evidence>
<dbReference type="HOGENOM" id="CLU_046684_0_0_11"/>
<evidence type="ECO:0000259" key="6">
    <source>
        <dbReference type="Pfam" id="PF04932"/>
    </source>
</evidence>
<protein>
    <recommendedName>
        <fullName evidence="6">O-antigen ligase-related domain-containing protein</fullName>
    </recommendedName>
</protein>
<comment type="caution">
    <text evidence="7">The sequence shown here is derived from an EMBL/GenBank/DDBJ whole genome shotgun (WGS) entry which is preliminary data.</text>
</comment>
<name>N6WFS5_9ACTO</name>
<proteinExistence type="predicted"/>
<feature type="transmembrane region" description="Helical" evidence="5">
    <location>
        <begin position="198"/>
        <end position="215"/>
    </location>
</feature>
<feature type="transmembrane region" description="Helical" evidence="5">
    <location>
        <begin position="271"/>
        <end position="293"/>
    </location>
</feature>
<dbReference type="GO" id="GO:0016020">
    <property type="term" value="C:membrane"/>
    <property type="evidence" value="ECO:0007669"/>
    <property type="project" value="UniProtKB-SubCell"/>
</dbReference>
<feature type="transmembrane region" description="Helical" evidence="5">
    <location>
        <begin position="51"/>
        <end position="70"/>
    </location>
</feature>
<keyword evidence="4 5" id="KW-0472">Membrane</keyword>
<dbReference type="eggNOG" id="COG3307">
    <property type="taxonomic scope" value="Bacteria"/>
</dbReference>
<feature type="domain" description="O-antigen ligase-related" evidence="6">
    <location>
        <begin position="225"/>
        <end position="372"/>
    </location>
</feature>
<dbReference type="Proteomes" id="UP000013015">
    <property type="component" value="Unassembled WGS sequence"/>
</dbReference>
<feature type="transmembrane region" description="Helical" evidence="5">
    <location>
        <begin position="82"/>
        <end position="101"/>
    </location>
</feature>
<feature type="transmembrane region" description="Helical" evidence="5">
    <location>
        <begin position="107"/>
        <end position="125"/>
    </location>
</feature>
<dbReference type="PANTHER" id="PTHR37422">
    <property type="entry name" value="TEICHURONIC ACID BIOSYNTHESIS PROTEIN TUAE"/>
    <property type="match status" value="1"/>
</dbReference>
<dbReference type="PATRIC" id="fig|888050.3.peg.3"/>
<comment type="subcellular location">
    <subcellularLocation>
        <location evidence="1">Membrane</location>
        <topology evidence="1">Multi-pass membrane protein</topology>
    </subcellularLocation>
</comment>
<feature type="transmembrane region" description="Helical" evidence="5">
    <location>
        <begin position="134"/>
        <end position="157"/>
    </location>
</feature>
<evidence type="ECO:0000256" key="4">
    <source>
        <dbReference type="ARBA" id="ARBA00023136"/>
    </source>
</evidence>
<dbReference type="InterPro" id="IPR051533">
    <property type="entry name" value="WaaL-like"/>
</dbReference>
<keyword evidence="3 5" id="KW-1133">Transmembrane helix</keyword>
<gene>
    <name evidence="7" type="ORF">HMPREF9004_0003</name>
</gene>
<dbReference type="STRING" id="888050.HMPREF9004_0003"/>
<feature type="transmembrane region" description="Helical" evidence="5">
    <location>
        <begin position="236"/>
        <end position="259"/>
    </location>
</feature>
<dbReference type="InterPro" id="IPR007016">
    <property type="entry name" value="O-antigen_ligase-rel_domated"/>
</dbReference>
<dbReference type="Pfam" id="PF04932">
    <property type="entry name" value="Wzy_C"/>
    <property type="match status" value="1"/>
</dbReference>
<sequence length="466" mass="50690">MLSMTSANETLPRPATSASSFLRSKRFFDLVAVAILFVGFAGQGIRYIVGFYSSGIVLVILFIAFIWAFAHQGASFVKKPQPVATLLYALVCVLSIGWSQYPFHTAVSAVVTIGVTLVGLMLAAARTMDQIIDLLIRAFQSILAVSFLFELFVSLFWKAPLPPLTIIRNPDIPQIFFWSENRLFSGGPIQGFMGNRNPLAFVAVLLIICLMGRLLQGRVTPGPALAWIGLAGATMALTRSGTVTMCLLAVAGATLAFAFVGSVPERARPGLVLSLTGLAMVIIMMTLFAHEYVASFLGRSSDFSGRGDIWRALLPMWLEHPMLGWGWTIGYPIDHPVFEGFLLRADGLPTTQAHNAYFEALFETGIVGAFLVFLAVATVLLGTYVTGVRRIDTDRSAIIPALLATALGVQSTVESRLLFEGNWILFVVLAAYVAQTRPFVEHIRKHYRPRAYPAGTGQRTCSSSAL</sequence>
<evidence type="ECO:0000313" key="7">
    <source>
        <dbReference type="EMBL" id="ENO19084.1"/>
    </source>
</evidence>
<dbReference type="AlphaFoldDB" id="N6WFS5"/>
<dbReference type="PANTHER" id="PTHR37422:SF17">
    <property type="entry name" value="O-ANTIGEN LIGASE"/>
    <property type="match status" value="1"/>
</dbReference>
<organism evidence="7 8">
    <name type="scientific">Schaalia cardiffensis F0333</name>
    <dbReference type="NCBI Taxonomy" id="888050"/>
    <lineage>
        <taxon>Bacteria</taxon>
        <taxon>Bacillati</taxon>
        <taxon>Actinomycetota</taxon>
        <taxon>Actinomycetes</taxon>
        <taxon>Actinomycetales</taxon>
        <taxon>Actinomycetaceae</taxon>
        <taxon>Schaalia</taxon>
    </lineage>
</organism>
<evidence type="ECO:0000256" key="2">
    <source>
        <dbReference type="ARBA" id="ARBA00022692"/>
    </source>
</evidence>
<evidence type="ECO:0000313" key="8">
    <source>
        <dbReference type="Proteomes" id="UP000013015"/>
    </source>
</evidence>
<feature type="transmembrane region" description="Helical" evidence="5">
    <location>
        <begin position="27"/>
        <end position="45"/>
    </location>
</feature>
<feature type="transmembrane region" description="Helical" evidence="5">
    <location>
        <begin position="365"/>
        <end position="385"/>
    </location>
</feature>
<keyword evidence="2 5" id="KW-0812">Transmembrane</keyword>
<evidence type="ECO:0000256" key="3">
    <source>
        <dbReference type="ARBA" id="ARBA00022989"/>
    </source>
</evidence>